<keyword evidence="1" id="KW-0479">Metal-binding</keyword>
<name>A0ABS8SII5_DATST</name>
<evidence type="ECO:0000256" key="1">
    <source>
        <dbReference type="PROSITE-ProRule" id="PRU00047"/>
    </source>
</evidence>
<sequence>MEDIPSSSKKKRSDKVKTYQRKGKRNRRRTKEEREERKRYRKEKRFVKDRSKRDLKNTKCYRCGKFGHIAPNCKKKKLKTLALELDDKYKDQLLKVIDETSVEEYDSSSSDVYNSDDSVQLLDFDNSDSDT</sequence>
<feature type="compositionally biased region" description="Basic residues" evidence="2">
    <location>
        <begin position="8"/>
        <end position="29"/>
    </location>
</feature>
<keyword evidence="1" id="KW-0863">Zinc-finger</keyword>
<dbReference type="PROSITE" id="PS50158">
    <property type="entry name" value="ZF_CCHC"/>
    <property type="match status" value="1"/>
</dbReference>
<keyword evidence="5" id="KW-1185">Reference proteome</keyword>
<dbReference type="InterPro" id="IPR036875">
    <property type="entry name" value="Znf_CCHC_sf"/>
</dbReference>
<organism evidence="4 5">
    <name type="scientific">Datura stramonium</name>
    <name type="common">Jimsonweed</name>
    <name type="synonym">Common thornapple</name>
    <dbReference type="NCBI Taxonomy" id="4076"/>
    <lineage>
        <taxon>Eukaryota</taxon>
        <taxon>Viridiplantae</taxon>
        <taxon>Streptophyta</taxon>
        <taxon>Embryophyta</taxon>
        <taxon>Tracheophyta</taxon>
        <taxon>Spermatophyta</taxon>
        <taxon>Magnoliopsida</taxon>
        <taxon>eudicotyledons</taxon>
        <taxon>Gunneridae</taxon>
        <taxon>Pentapetalae</taxon>
        <taxon>asterids</taxon>
        <taxon>lamiids</taxon>
        <taxon>Solanales</taxon>
        <taxon>Solanaceae</taxon>
        <taxon>Solanoideae</taxon>
        <taxon>Datureae</taxon>
        <taxon>Datura</taxon>
    </lineage>
</organism>
<keyword evidence="1" id="KW-0862">Zinc</keyword>
<feature type="region of interest" description="Disordered" evidence="2">
    <location>
        <begin position="107"/>
        <end position="131"/>
    </location>
</feature>
<protein>
    <recommendedName>
        <fullName evidence="3">CCHC-type domain-containing protein</fullName>
    </recommendedName>
</protein>
<dbReference type="SUPFAM" id="SSF57756">
    <property type="entry name" value="Retrovirus zinc finger-like domains"/>
    <property type="match status" value="1"/>
</dbReference>
<dbReference type="InterPro" id="IPR001878">
    <property type="entry name" value="Znf_CCHC"/>
</dbReference>
<feature type="compositionally biased region" description="Low complexity" evidence="2">
    <location>
        <begin position="107"/>
        <end position="119"/>
    </location>
</feature>
<evidence type="ECO:0000313" key="4">
    <source>
        <dbReference type="EMBL" id="MCD7458584.1"/>
    </source>
</evidence>
<feature type="domain" description="CCHC-type" evidence="3">
    <location>
        <begin position="59"/>
        <end position="75"/>
    </location>
</feature>
<dbReference type="Pfam" id="PF00098">
    <property type="entry name" value="zf-CCHC"/>
    <property type="match status" value="1"/>
</dbReference>
<dbReference type="Proteomes" id="UP000823775">
    <property type="component" value="Unassembled WGS sequence"/>
</dbReference>
<accession>A0ABS8SII5</accession>
<evidence type="ECO:0000259" key="3">
    <source>
        <dbReference type="PROSITE" id="PS50158"/>
    </source>
</evidence>
<dbReference type="EMBL" id="JACEIK010000528">
    <property type="protein sequence ID" value="MCD7458584.1"/>
    <property type="molecule type" value="Genomic_DNA"/>
</dbReference>
<dbReference type="Gene3D" id="4.10.60.10">
    <property type="entry name" value="Zinc finger, CCHC-type"/>
    <property type="match status" value="1"/>
</dbReference>
<proteinExistence type="predicted"/>
<gene>
    <name evidence="4" type="ORF">HAX54_038619</name>
</gene>
<evidence type="ECO:0000256" key="2">
    <source>
        <dbReference type="SAM" id="MobiDB-lite"/>
    </source>
</evidence>
<feature type="region of interest" description="Disordered" evidence="2">
    <location>
        <begin position="1"/>
        <end position="50"/>
    </location>
</feature>
<feature type="non-terminal residue" evidence="4">
    <location>
        <position position="131"/>
    </location>
</feature>
<comment type="caution">
    <text evidence="4">The sequence shown here is derived from an EMBL/GenBank/DDBJ whole genome shotgun (WGS) entry which is preliminary data.</text>
</comment>
<reference evidence="4 5" key="1">
    <citation type="journal article" date="2021" name="BMC Genomics">
        <title>Datura genome reveals duplications of psychoactive alkaloid biosynthetic genes and high mutation rate following tissue culture.</title>
        <authorList>
            <person name="Rajewski A."/>
            <person name="Carter-House D."/>
            <person name="Stajich J."/>
            <person name="Litt A."/>
        </authorList>
    </citation>
    <scope>NUCLEOTIDE SEQUENCE [LARGE SCALE GENOMIC DNA]</scope>
    <source>
        <strain evidence="4">AR-01</strain>
    </source>
</reference>
<evidence type="ECO:0000313" key="5">
    <source>
        <dbReference type="Proteomes" id="UP000823775"/>
    </source>
</evidence>
<dbReference type="SMART" id="SM00343">
    <property type="entry name" value="ZnF_C2HC"/>
    <property type="match status" value="1"/>
</dbReference>